<dbReference type="InterPro" id="IPR000571">
    <property type="entry name" value="Znf_CCCH"/>
</dbReference>
<dbReference type="GO" id="GO:0008270">
    <property type="term" value="F:zinc ion binding"/>
    <property type="evidence" value="ECO:0007669"/>
    <property type="project" value="UniProtKB-KW"/>
</dbReference>
<evidence type="ECO:0000256" key="2">
    <source>
        <dbReference type="ARBA" id="ARBA00022771"/>
    </source>
</evidence>
<dbReference type="Proteomes" id="UP000242875">
    <property type="component" value="Unassembled WGS sequence"/>
</dbReference>
<keyword evidence="2 4" id="KW-0863">Zinc-finger</keyword>
<feature type="zinc finger region" description="C3H1-type" evidence="4">
    <location>
        <begin position="209"/>
        <end position="237"/>
    </location>
</feature>
<comment type="caution">
    <text evidence="7">The sequence shown here is derived from an EMBL/GenBank/DDBJ whole genome shotgun (WGS) entry which is preliminary data.</text>
</comment>
<dbReference type="PANTHER" id="PTHR36971">
    <property type="entry name" value="UNNAMED PRODUCT"/>
    <property type="match status" value="1"/>
</dbReference>
<dbReference type="PANTHER" id="PTHR36971:SF3">
    <property type="entry name" value="C3H1-TYPE DOMAIN-CONTAINING PROTEIN"/>
    <property type="match status" value="1"/>
</dbReference>
<keyword evidence="1 4" id="KW-0479">Metal-binding</keyword>
<protein>
    <recommendedName>
        <fullName evidence="6">C3H1-type domain-containing protein</fullName>
    </recommendedName>
</protein>
<evidence type="ECO:0000256" key="5">
    <source>
        <dbReference type="SAM" id="MobiDB-lite"/>
    </source>
</evidence>
<dbReference type="AlphaFoldDB" id="A0A261Y154"/>
<accession>A0A261Y154</accession>
<evidence type="ECO:0000256" key="1">
    <source>
        <dbReference type="ARBA" id="ARBA00022723"/>
    </source>
</evidence>
<dbReference type="Gene3D" id="4.10.1000.10">
    <property type="entry name" value="Zinc finger, CCCH-type"/>
    <property type="match status" value="1"/>
</dbReference>
<dbReference type="OrthoDB" id="7459479at2759"/>
<reference evidence="7 8" key="1">
    <citation type="journal article" date="2017" name="Mycologia">
        <title>Bifiguratus adelaidae, gen. et sp. nov., a new member of Mucoromycotina in endophytic and soil-dwelling habitats.</title>
        <authorList>
            <person name="Torres-Cruz T.J."/>
            <person name="Billingsley Tobias T.L."/>
            <person name="Almatruk M."/>
            <person name="Hesse C."/>
            <person name="Kuske C.R."/>
            <person name="Desiro A."/>
            <person name="Benucci G.M."/>
            <person name="Bonito G."/>
            <person name="Stajich J.E."/>
            <person name="Dunlap C."/>
            <person name="Arnold A.E."/>
            <person name="Porras-Alfaro A."/>
        </authorList>
    </citation>
    <scope>NUCLEOTIDE SEQUENCE [LARGE SCALE GENOMIC DNA]</scope>
    <source>
        <strain evidence="7 8">AZ0501</strain>
    </source>
</reference>
<sequence length="522" mass="59278">MTLWTVKSTEKRVNGVAAISEIGSMRGPYATLRGRLCGYGVSARSKYHVKPRLLTTDGYRLFFLDLELETPEKTDEQEDMSVDEAQPPRDKALIQPAIFRYPELSVEALSLYYHSIRKGDIVTVAGFLELETWRRGSATETQADPLKEHMTSRSFLFHGLRAEVVRSWNRSEDGEFKSVPGVRTKPKTMDDDSQEWKGHIIRNEEDAMKLRDQMCKYWLHYGKCPKGNHCKYFHIENAQLLNICRQRWIEARLEARQLTSHDSADPHPPLSKTSRHHRASIFAHYLVKAFGVENLNQGTGVLDIAGGKGDVSMELCKEYKVNCTLVEPREDVWLVGLGRKKRKGRSKREPDDAMNTRSSMASESVTDDGESPVIRVPAQIYPCENQKNEATVDHINSVLPPASQGPRPLHFSTHDSVGHLLASRLRTCSVMIGLHPDQATDAILDHALINNKSFAIVPCCVFKREIQREWIVDGIRKEVSTYQDLIQYLCAKTLSVPHRHVKLEWLDFQGRNCVLLSEATSS</sequence>
<keyword evidence="8" id="KW-1185">Reference proteome</keyword>
<dbReference type="PROSITE" id="PS50103">
    <property type="entry name" value="ZF_C3H1"/>
    <property type="match status" value="1"/>
</dbReference>
<keyword evidence="3 4" id="KW-0862">Zinc</keyword>
<evidence type="ECO:0000313" key="7">
    <source>
        <dbReference type="EMBL" id="OZJ04349.1"/>
    </source>
</evidence>
<feature type="domain" description="C3H1-type" evidence="6">
    <location>
        <begin position="209"/>
        <end position="237"/>
    </location>
</feature>
<feature type="compositionally biased region" description="Polar residues" evidence="5">
    <location>
        <begin position="355"/>
        <end position="364"/>
    </location>
</feature>
<name>A0A261Y154_9FUNG</name>
<evidence type="ECO:0000256" key="4">
    <source>
        <dbReference type="PROSITE-ProRule" id="PRU00723"/>
    </source>
</evidence>
<dbReference type="InterPro" id="IPR036855">
    <property type="entry name" value="Znf_CCCH_sf"/>
</dbReference>
<proteinExistence type="predicted"/>
<dbReference type="EMBL" id="MVBO01000044">
    <property type="protein sequence ID" value="OZJ04349.1"/>
    <property type="molecule type" value="Genomic_DNA"/>
</dbReference>
<dbReference type="SUPFAM" id="SSF90229">
    <property type="entry name" value="CCCH zinc finger"/>
    <property type="match status" value="1"/>
</dbReference>
<evidence type="ECO:0000256" key="3">
    <source>
        <dbReference type="ARBA" id="ARBA00022833"/>
    </source>
</evidence>
<gene>
    <name evidence="7" type="ORF">BZG36_02366</name>
</gene>
<evidence type="ECO:0000259" key="6">
    <source>
        <dbReference type="PROSITE" id="PS50103"/>
    </source>
</evidence>
<feature type="region of interest" description="Disordered" evidence="5">
    <location>
        <begin position="340"/>
        <end position="369"/>
    </location>
</feature>
<feature type="region of interest" description="Disordered" evidence="5">
    <location>
        <begin position="175"/>
        <end position="195"/>
    </location>
</feature>
<evidence type="ECO:0000313" key="8">
    <source>
        <dbReference type="Proteomes" id="UP000242875"/>
    </source>
</evidence>
<organism evidence="7 8">
    <name type="scientific">Bifiguratus adelaidae</name>
    <dbReference type="NCBI Taxonomy" id="1938954"/>
    <lineage>
        <taxon>Eukaryota</taxon>
        <taxon>Fungi</taxon>
        <taxon>Fungi incertae sedis</taxon>
        <taxon>Mucoromycota</taxon>
        <taxon>Mucoromycotina</taxon>
        <taxon>Endogonomycetes</taxon>
        <taxon>Endogonales</taxon>
        <taxon>Endogonales incertae sedis</taxon>
        <taxon>Bifiguratus</taxon>
    </lineage>
</organism>